<dbReference type="Gene3D" id="3.30.428.10">
    <property type="entry name" value="HIT-like"/>
    <property type="match status" value="2"/>
</dbReference>
<dbReference type="PROSITE" id="PS00892">
    <property type="entry name" value="HIT_1"/>
    <property type="match status" value="1"/>
</dbReference>
<dbReference type="GO" id="GO:0006139">
    <property type="term" value="P:nucleobase-containing compound metabolic process"/>
    <property type="evidence" value="ECO:0007669"/>
    <property type="project" value="TreeGrafter"/>
</dbReference>
<dbReference type="Gene3D" id="3.60.110.10">
    <property type="entry name" value="Carbon-nitrogen hydrolase"/>
    <property type="match status" value="1"/>
</dbReference>
<dbReference type="AlphaFoldDB" id="A0A6A7FV78"/>
<dbReference type="PANTHER" id="PTHR23088">
    <property type="entry name" value="NITRILASE-RELATED"/>
    <property type="match status" value="1"/>
</dbReference>
<dbReference type="SUPFAM" id="SSF54197">
    <property type="entry name" value="HIT-like"/>
    <property type="match status" value="1"/>
</dbReference>
<organism evidence="5">
    <name type="scientific">Hirondellea gigas</name>
    <dbReference type="NCBI Taxonomy" id="1518452"/>
    <lineage>
        <taxon>Eukaryota</taxon>
        <taxon>Metazoa</taxon>
        <taxon>Ecdysozoa</taxon>
        <taxon>Arthropoda</taxon>
        <taxon>Crustacea</taxon>
        <taxon>Multicrustacea</taxon>
        <taxon>Malacostraca</taxon>
        <taxon>Eumalacostraca</taxon>
        <taxon>Peracarida</taxon>
        <taxon>Amphipoda</taxon>
        <taxon>Amphilochidea</taxon>
        <taxon>Lysianassida</taxon>
        <taxon>Lysianassidira</taxon>
        <taxon>Lysianassoidea</taxon>
        <taxon>Lysianassidae</taxon>
        <taxon>Hirondellea</taxon>
    </lineage>
</organism>
<dbReference type="EMBL" id="IACT01002970">
    <property type="protein sequence ID" value="LAC22224.1"/>
    <property type="molecule type" value="mRNA"/>
</dbReference>
<protein>
    <submittedName>
        <fullName evidence="5">Nitrilase and fragile histidine triad fusion protein NitFhit-like isoform X2</fullName>
    </submittedName>
</protein>
<dbReference type="InterPro" id="IPR036526">
    <property type="entry name" value="C-N_Hydrolase_sf"/>
</dbReference>
<dbReference type="PROSITE" id="PS51084">
    <property type="entry name" value="HIT_2"/>
    <property type="match status" value="1"/>
</dbReference>
<dbReference type="Pfam" id="PF01230">
    <property type="entry name" value="HIT"/>
    <property type="match status" value="1"/>
</dbReference>
<dbReference type="SUPFAM" id="SSF56317">
    <property type="entry name" value="Carbon-nitrogen hydrolase"/>
    <property type="match status" value="1"/>
</dbReference>
<dbReference type="Pfam" id="PF00795">
    <property type="entry name" value="CN_hydrolase"/>
    <property type="match status" value="1"/>
</dbReference>
<dbReference type="CDD" id="cd07572">
    <property type="entry name" value="nit"/>
    <property type="match status" value="1"/>
</dbReference>
<sequence>MQLLYRTQTGIIAFINKYSKLSQIAACHTIFASHSATRCLTMDNRQKTLIAVAQMTCTSDRNANWNQLEMLVSKASNDGAQVVFLPEGCDYIASSRKESIAFAEELTGPFVQKLKDLAKKRKVWISAGGVHIKSEISKDGRLSNTHLLINCDGEICGSYTKAHLFSNTVPGISINEADYVRPGDELVAPIPSPAGNIALALCYDLRFPDLSQALRRLGAHILTFPSAFTVATGEAHWHILLRARAIECQSYVVAAAQTGQHNEKRSSYGHALVVDPWGRVLCEVAEDVGCAVAEVDLSSLIKIRNQMPCNQHRRQDLMTVSIASCHSQSRLLQLEQVPESIISHQFGTVTVPGDAIFLYSALSFAFTNLYPRSTGHIMVSPRACVPRFKLLSAGELSDLAQMTVLSARLLCSVHNVDQCEVAVQDGPHSGQTIQHVHIHVLPHISNISDSLLSPDVPSASQSEEAQRQSRVEKELAMIRAATEIRSAYQRNVHDIIEEGSFKDPSFHLPQTLQLLPIKNINDESLGTDNATSMQVVHTNVPINVICMRTAHTIIYCMAGDWQKCHLVVQLVREVDYFQNALPNEASDMFAVAHHLQTLLDKLFPDISTTFVIRGKSQHFPTVQLHVLPWLKVREPSDQVYSYVSDCKPQFGDTERELATLLEAAFYNQADTEGLRSFLK</sequence>
<name>A0A6A7FV78_9CRUS</name>
<dbReference type="InterPro" id="IPR045254">
    <property type="entry name" value="Nit1/2_C-N_Hydrolase"/>
</dbReference>
<dbReference type="PANTHER" id="PTHR23088:SF27">
    <property type="entry name" value="DEAMINATED GLUTATHIONE AMIDASE"/>
    <property type="match status" value="1"/>
</dbReference>
<dbReference type="GO" id="GO:0047710">
    <property type="term" value="F:bis(5'-adenosyl)-triphosphatase activity"/>
    <property type="evidence" value="ECO:0007669"/>
    <property type="project" value="TreeGrafter"/>
</dbReference>
<evidence type="ECO:0000259" key="3">
    <source>
        <dbReference type="PROSITE" id="PS50263"/>
    </source>
</evidence>
<dbReference type="InterPro" id="IPR011146">
    <property type="entry name" value="HIT-like"/>
</dbReference>
<evidence type="ECO:0000259" key="4">
    <source>
        <dbReference type="PROSITE" id="PS51084"/>
    </source>
</evidence>
<evidence type="ECO:0000256" key="1">
    <source>
        <dbReference type="ARBA" id="ARBA00022801"/>
    </source>
</evidence>
<evidence type="ECO:0000256" key="2">
    <source>
        <dbReference type="PROSITE-ProRule" id="PRU00464"/>
    </source>
</evidence>
<accession>A0A6A7FV78</accession>
<keyword evidence="1" id="KW-0378">Hydrolase</keyword>
<feature type="short sequence motif" description="Histidine triad motif" evidence="2">
    <location>
        <begin position="435"/>
        <end position="439"/>
    </location>
</feature>
<feature type="domain" description="HIT" evidence="4">
    <location>
        <begin position="342"/>
        <end position="452"/>
    </location>
</feature>
<feature type="domain" description="CN hydrolase" evidence="3">
    <location>
        <begin position="48"/>
        <end position="297"/>
    </location>
</feature>
<reference evidence="5" key="1">
    <citation type="submission" date="2017-11" db="EMBL/GenBank/DDBJ databases">
        <title>The sensing device of the deep-sea amphipod.</title>
        <authorList>
            <person name="Kobayashi H."/>
            <person name="Nagahama T."/>
            <person name="Arai W."/>
            <person name="Sasagawa Y."/>
            <person name="Umeda M."/>
            <person name="Hayashi T."/>
            <person name="Nikaido I."/>
            <person name="Watanabe H."/>
            <person name="Oguri K."/>
            <person name="Kitazato H."/>
            <person name="Fujioka K."/>
            <person name="Kido Y."/>
            <person name="Takami H."/>
        </authorList>
    </citation>
    <scope>NUCLEOTIDE SEQUENCE</scope>
    <source>
        <tissue evidence="5">Whole body</tissue>
    </source>
</reference>
<dbReference type="InterPro" id="IPR019808">
    <property type="entry name" value="Histidine_triad_CS"/>
</dbReference>
<proteinExistence type="evidence at transcript level"/>
<evidence type="ECO:0000313" key="5">
    <source>
        <dbReference type="EMBL" id="LAC22224.1"/>
    </source>
</evidence>
<dbReference type="PROSITE" id="PS50263">
    <property type="entry name" value="CN_HYDROLASE"/>
    <property type="match status" value="1"/>
</dbReference>
<dbReference type="GO" id="GO:0016811">
    <property type="term" value="F:hydrolase activity, acting on carbon-nitrogen (but not peptide) bonds, in linear amides"/>
    <property type="evidence" value="ECO:0007669"/>
    <property type="project" value="InterPro"/>
</dbReference>
<dbReference type="InterPro" id="IPR003010">
    <property type="entry name" value="C-N_Hydrolase"/>
</dbReference>
<dbReference type="InterPro" id="IPR036265">
    <property type="entry name" value="HIT-like_sf"/>
</dbReference>